<organism evidence="1 2">
    <name type="scientific">Candidatus Accumulibacter phosphatis</name>
    <dbReference type="NCBI Taxonomy" id="327160"/>
    <lineage>
        <taxon>Bacteria</taxon>
        <taxon>Pseudomonadati</taxon>
        <taxon>Pseudomonadota</taxon>
        <taxon>Betaproteobacteria</taxon>
        <taxon>Candidatus Accumulibacter</taxon>
    </lineage>
</organism>
<gene>
    <name evidence="1" type="ORF">AW09_002466</name>
</gene>
<proteinExistence type="predicted"/>
<comment type="caution">
    <text evidence="1">The sequence shown here is derived from an EMBL/GenBank/DDBJ whole genome shotgun (WGS) entry which is preliminary data.</text>
</comment>
<reference evidence="1 2" key="1">
    <citation type="submission" date="2014-02" db="EMBL/GenBank/DDBJ databases">
        <title>Expanding our view of genomic diversity in Candidatus Accumulibacter clades.</title>
        <authorList>
            <person name="Skennerton C.T."/>
            <person name="Barr J.J."/>
            <person name="Slater F.R."/>
            <person name="Bond P.L."/>
            <person name="Tyson G.W."/>
        </authorList>
    </citation>
    <scope>NUCLEOTIDE SEQUENCE [LARGE SCALE GENOMIC DNA]</scope>
    <source>
        <strain evidence="2">BA-91</strain>
    </source>
</reference>
<dbReference type="AlphaFoldDB" id="A0A080LUQ4"/>
<evidence type="ECO:0000313" key="2">
    <source>
        <dbReference type="Proteomes" id="UP000020077"/>
    </source>
</evidence>
<accession>A0A080LUQ4</accession>
<dbReference type="Proteomes" id="UP000020077">
    <property type="component" value="Unassembled WGS sequence"/>
</dbReference>
<evidence type="ECO:0000313" key="1">
    <source>
        <dbReference type="EMBL" id="KFB72347.1"/>
    </source>
</evidence>
<sequence length="126" mass="13892">MSAAELIEEAKAQGVILALSPDGTITATGEQSVVDCWLPIIRENKLGIIRALQRERRRTKTLAMLGADPRLRYVVVVDDASTDPVVVAVAIREVATFELEIPLKYYDALVLLELLEKHSAAEHRDA</sequence>
<dbReference type="EMBL" id="JDVG02000400">
    <property type="protein sequence ID" value="KFB72347.1"/>
    <property type="molecule type" value="Genomic_DNA"/>
</dbReference>
<name>A0A080LUQ4_9PROT</name>
<protein>
    <submittedName>
        <fullName evidence="1">Uncharacterized protein</fullName>
    </submittedName>
</protein>